<protein>
    <submittedName>
        <fullName evidence="1">Uncharacterized protein</fullName>
    </submittedName>
</protein>
<name>A0ACC2XAB5_9TREE</name>
<evidence type="ECO:0000313" key="2">
    <source>
        <dbReference type="Proteomes" id="UP001243375"/>
    </source>
</evidence>
<comment type="caution">
    <text evidence="1">The sequence shown here is derived from an EMBL/GenBank/DDBJ whole genome shotgun (WGS) entry which is preliminary data.</text>
</comment>
<dbReference type="EMBL" id="JASBWU010000006">
    <property type="protein sequence ID" value="KAJ9120576.1"/>
    <property type="molecule type" value="Genomic_DNA"/>
</dbReference>
<proteinExistence type="predicted"/>
<sequence>MYHSGFYQPFCHSGQQSRRNRNTRPAYVLSTEPVCQNNPSIFDLQQLVSQQSRQHRAAQLAAAQQEREREREYQYQREREYQRYLALKQHRELHTIEQQQHRRRALAVEQEKQAAIRAYHRAQRRARSLAQQRAEQEQRREYEEAVNARRARAQRQEEVTLAAFINSLFQDEPVAEDAAAEYSEEDVAAQAFEESSEEEEQVDEDRAVDMNTLLNSHELFIRLFRSMGVSAEANQTIVDDPSETPEQSSTPSTEEPRVAPESADTVATRDDDGLTFGDIQERYEQHQARVQRLEVLEALNTKLDGLASSFTFPSTLDFQSGSSTTSDLTTIPALEYTPTNTPYHAYAHSLLALLVDADAVTSDGDEEVRVRRKEFVIGNFHQLQLYDIFKFRSIDSQAEIHSAKKTVSMRPVTQKPKQEKDALQKSLKDLATKLREAGNKVQFQVDPYEFPDQGPLCERLCADRSENPDKNLMCNYSHCGGGNQEWRKPFQKIAAEYKQLADKLDDAVTSATRKGSIDQAEVAVILQGVLKAYPEGDTAEVPVCAQQLLDRLNQPQAYLFAAQQRKKSTNDEDGDSQHDRREPDAPPPTAKAPTLSLRDFTSRKFTGDESSTFANQPFSFRTEWTKVSQVSYMILA</sequence>
<gene>
    <name evidence="1" type="ORF">QFC22_002505</name>
</gene>
<keyword evidence="2" id="KW-1185">Reference proteome</keyword>
<accession>A0ACC2XAB5</accession>
<organism evidence="1 2">
    <name type="scientific">Naganishia vaughanmartiniae</name>
    <dbReference type="NCBI Taxonomy" id="1424756"/>
    <lineage>
        <taxon>Eukaryota</taxon>
        <taxon>Fungi</taxon>
        <taxon>Dikarya</taxon>
        <taxon>Basidiomycota</taxon>
        <taxon>Agaricomycotina</taxon>
        <taxon>Tremellomycetes</taxon>
        <taxon>Filobasidiales</taxon>
        <taxon>Filobasidiaceae</taxon>
        <taxon>Naganishia</taxon>
    </lineage>
</organism>
<dbReference type="Proteomes" id="UP001243375">
    <property type="component" value="Unassembled WGS sequence"/>
</dbReference>
<reference evidence="1" key="1">
    <citation type="submission" date="2023-04" db="EMBL/GenBank/DDBJ databases">
        <title>Draft Genome sequencing of Naganishia species isolated from polar environments using Oxford Nanopore Technology.</title>
        <authorList>
            <person name="Leo P."/>
            <person name="Venkateswaran K."/>
        </authorList>
    </citation>
    <scope>NUCLEOTIDE SEQUENCE</scope>
    <source>
        <strain evidence="1">MNA-CCFEE 5425</strain>
    </source>
</reference>
<evidence type="ECO:0000313" key="1">
    <source>
        <dbReference type="EMBL" id="KAJ9120576.1"/>
    </source>
</evidence>